<proteinExistence type="predicted"/>
<organism evidence="1">
    <name type="scientific">Eucalyptus grandis</name>
    <name type="common">Flooded gum</name>
    <dbReference type="NCBI Taxonomy" id="71139"/>
    <lineage>
        <taxon>Eukaryota</taxon>
        <taxon>Viridiplantae</taxon>
        <taxon>Streptophyta</taxon>
        <taxon>Embryophyta</taxon>
        <taxon>Tracheophyta</taxon>
        <taxon>Spermatophyta</taxon>
        <taxon>Magnoliopsida</taxon>
        <taxon>eudicotyledons</taxon>
        <taxon>Gunneridae</taxon>
        <taxon>Pentapetalae</taxon>
        <taxon>rosids</taxon>
        <taxon>malvids</taxon>
        <taxon>Myrtales</taxon>
        <taxon>Myrtaceae</taxon>
        <taxon>Myrtoideae</taxon>
        <taxon>Eucalypteae</taxon>
        <taxon>Eucalyptus</taxon>
    </lineage>
</organism>
<gene>
    <name evidence="1" type="ORF">EUGRSUZ_E01825</name>
</gene>
<evidence type="ECO:0000313" key="1">
    <source>
        <dbReference type="EMBL" id="KCW73355.1"/>
    </source>
</evidence>
<name>A0A059C605_EUCGR</name>
<protein>
    <submittedName>
        <fullName evidence="1">Uncharacterized protein</fullName>
    </submittedName>
</protein>
<reference evidence="1" key="1">
    <citation type="submission" date="2013-07" db="EMBL/GenBank/DDBJ databases">
        <title>The genome of Eucalyptus grandis.</title>
        <authorList>
            <person name="Schmutz J."/>
            <person name="Hayes R."/>
            <person name="Myburg A."/>
            <person name="Tuskan G."/>
            <person name="Grattapaglia D."/>
            <person name="Rokhsar D.S."/>
        </authorList>
    </citation>
    <scope>NUCLEOTIDE SEQUENCE</scope>
    <source>
        <tissue evidence="1">Leaf extractions</tissue>
    </source>
</reference>
<accession>A0A059C605</accession>
<dbReference type="Gramene" id="KCW73355">
    <property type="protein sequence ID" value="KCW73355"/>
    <property type="gene ID" value="EUGRSUZ_E01825"/>
</dbReference>
<dbReference type="EMBL" id="KK198757">
    <property type="protein sequence ID" value="KCW73355.1"/>
    <property type="molecule type" value="Genomic_DNA"/>
</dbReference>
<dbReference type="InParanoid" id="A0A059C605"/>
<dbReference type="AlphaFoldDB" id="A0A059C605"/>
<sequence>MLTLKPRITHLMCVDICIFPTRKTANLRSLALYCSNELLLWDEVVGTKISAILRWQRQLKWVGVCFGTMLMLASIEGRIARREVACPCEIAVRGLDTAIGLRTGNRFLPRLMADRFDFSCI</sequence>